<name>A0A914VJD0_9BILA</name>
<accession>A0A914VJD0</accession>
<reference evidence="3" key="1">
    <citation type="submission" date="2022-11" db="UniProtKB">
        <authorList>
            <consortium name="WormBaseParasite"/>
        </authorList>
    </citation>
    <scope>IDENTIFICATION</scope>
</reference>
<evidence type="ECO:0000313" key="2">
    <source>
        <dbReference type="Proteomes" id="UP000887566"/>
    </source>
</evidence>
<organism evidence="2 3">
    <name type="scientific">Plectus sambesii</name>
    <dbReference type="NCBI Taxonomy" id="2011161"/>
    <lineage>
        <taxon>Eukaryota</taxon>
        <taxon>Metazoa</taxon>
        <taxon>Ecdysozoa</taxon>
        <taxon>Nematoda</taxon>
        <taxon>Chromadorea</taxon>
        <taxon>Plectida</taxon>
        <taxon>Plectina</taxon>
        <taxon>Plectoidea</taxon>
        <taxon>Plectidae</taxon>
        <taxon>Plectus</taxon>
    </lineage>
</organism>
<proteinExistence type="predicted"/>
<keyword evidence="1" id="KW-0732">Signal</keyword>
<protein>
    <submittedName>
        <fullName evidence="3">Uncharacterized protein</fullName>
    </submittedName>
</protein>
<evidence type="ECO:0000256" key="1">
    <source>
        <dbReference type="SAM" id="SignalP"/>
    </source>
</evidence>
<dbReference type="Proteomes" id="UP000887566">
    <property type="component" value="Unplaced"/>
</dbReference>
<evidence type="ECO:0000313" key="3">
    <source>
        <dbReference type="WBParaSite" id="PSAMB.scaffold1979size26299.g16020.t1"/>
    </source>
</evidence>
<sequence>MRSATCRLASVVLLMLTASTAFCRPMDLSFQHGFHGLDDMPMPLPGFDSMDNVGLASNEFVSSPFSQARVVPSRLFSRKFDASLTPNLRRLKQHERAWFQPHFVQPLSDSLQR</sequence>
<feature type="signal peptide" evidence="1">
    <location>
        <begin position="1"/>
        <end position="23"/>
    </location>
</feature>
<keyword evidence="2" id="KW-1185">Reference proteome</keyword>
<dbReference type="AlphaFoldDB" id="A0A914VJD0"/>
<feature type="chain" id="PRO_5037042757" evidence="1">
    <location>
        <begin position="24"/>
        <end position="113"/>
    </location>
</feature>
<dbReference type="WBParaSite" id="PSAMB.scaffold1979size26299.g16020.t1">
    <property type="protein sequence ID" value="PSAMB.scaffold1979size26299.g16020.t1"/>
    <property type="gene ID" value="PSAMB.scaffold1979size26299.g16020"/>
</dbReference>